<reference evidence="3" key="4">
    <citation type="journal article" date="2015" name="G3 (Bethesda)">
        <title>Genome sequences of three phytopathogenic species of the Magnaporthaceae family of fungi.</title>
        <authorList>
            <person name="Okagaki L.H."/>
            <person name="Nunes C.C."/>
            <person name="Sailsbery J."/>
            <person name="Clay B."/>
            <person name="Brown D."/>
            <person name="John T."/>
            <person name="Oh Y."/>
            <person name="Young N."/>
            <person name="Fitzgerald M."/>
            <person name="Haas B.J."/>
            <person name="Zeng Q."/>
            <person name="Young S."/>
            <person name="Adiconis X."/>
            <person name="Fan L."/>
            <person name="Levin J.Z."/>
            <person name="Mitchell T.K."/>
            <person name="Okubara P.A."/>
            <person name="Farman M.L."/>
            <person name="Kohn L.M."/>
            <person name="Birren B."/>
            <person name="Ma L.-J."/>
            <person name="Dean R.A."/>
        </authorList>
    </citation>
    <scope>NUCLEOTIDE SEQUENCE</scope>
    <source>
        <strain evidence="3">ATCC 64411 / 73-15</strain>
    </source>
</reference>
<gene>
    <name evidence="2" type="ORF">MAPG_05031</name>
</gene>
<dbReference type="Proteomes" id="UP000011715">
    <property type="component" value="Unassembled WGS sequence"/>
</dbReference>
<sequence>MRVPIWVALWGLRVAAGPLSPNHRNLAGRAAAGTTADVSPTGGVCLTQWYTPGSGVNNVRSYHTRSDGSIVESRRRGDGSWDSTAIVLRDQWDWSGNASDVRAWVGGPLACAGEAVGDGPDDVQIRLFYQHVGEESGLVKLHSIVWKSDVGWCV</sequence>
<dbReference type="EMBL" id="ADBL01001182">
    <property type="status" value="NOT_ANNOTATED_CDS"/>
    <property type="molecule type" value="Genomic_DNA"/>
</dbReference>
<proteinExistence type="predicted"/>
<dbReference type="Gene3D" id="2.120.10.70">
    <property type="entry name" value="Fucose-specific lectin"/>
    <property type="match status" value="1"/>
</dbReference>
<keyword evidence="1" id="KW-0732">Signal</keyword>
<dbReference type="EnsemblFungi" id="MAPG_05031T0">
    <property type="protein sequence ID" value="MAPG_05031T0"/>
    <property type="gene ID" value="MAPG_05031"/>
</dbReference>
<organism evidence="3 4">
    <name type="scientific">Magnaporthiopsis poae (strain ATCC 64411 / 73-15)</name>
    <name type="common">Kentucky bluegrass fungus</name>
    <name type="synonym">Magnaporthe poae</name>
    <dbReference type="NCBI Taxonomy" id="644358"/>
    <lineage>
        <taxon>Eukaryota</taxon>
        <taxon>Fungi</taxon>
        <taxon>Dikarya</taxon>
        <taxon>Ascomycota</taxon>
        <taxon>Pezizomycotina</taxon>
        <taxon>Sordariomycetes</taxon>
        <taxon>Sordariomycetidae</taxon>
        <taxon>Magnaporthales</taxon>
        <taxon>Magnaporthaceae</taxon>
        <taxon>Magnaporthiopsis</taxon>
    </lineage>
</organism>
<reference evidence="3" key="5">
    <citation type="submission" date="2015-06" db="UniProtKB">
        <authorList>
            <consortium name="EnsemblFungi"/>
        </authorList>
    </citation>
    <scope>IDENTIFICATION</scope>
    <source>
        <strain evidence="3">ATCC 64411</strain>
    </source>
</reference>
<feature type="signal peptide" evidence="1">
    <location>
        <begin position="1"/>
        <end position="16"/>
    </location>
</feature>
<protein>
    <recommendedName>
        <fullName evidence="5">Fucose-specific lectin</fullName>
    </recommendedName>
</protein>
<dbReference type="EMBL" id="GL876969">
    <property type="protein sequence ID" value="KLU86012.1"/>
    <property type="molecule type" value="Genomic_DNA"/>
</dbReference>
<evidence type="ECO:0000313" key="3">
    <source>
        <dbReference type="EnsemblFungi" id="MAPG_05031T0"/>
    </source>
</evidence>
<accession>A0A0C4DYB4</accession>
<feature type="chain" id="PRO_5009385587" description="Fucose-specific lectin" evidence="1">
    <location>
        <begin position="17"/>
        <end position="154"/>
    </location>
</feature>
<evidence type="ECO:0000313" key="2">
    <source>
        <dbReference type="EMBL" id="KLU86012.1"/>
    </source>
</evidence>
<dbReference type="eggNOG" id="ENOG502R3I5">
    <property type="taxonomic scope" value="Eukaryota"/>
</dbReference>
<reference evidence="4" key="2">
    <citation type="submission" date="2010-05" db="EMBL/GenBank/DDBJ databases">
        <title>The genome sequence of Magnaporthe poae strain ATCC 64411.</title>
        <authorList>
            <person name="Ma L.-J."/>
            <person name="Dead R."/>
            <person name="Young S."/>
            <person name="Zeng Q."/>
            <person name="Koehrsen M."/>
            <person name="Alvarado L."/>
            <person name="Berlin A."/>
            <person name="Chapman S.B."/>
            <person name="Chen Z."/>
            <person name="Freedman E."/>
            <person name="Gellesch M."/>
            <person name="Goldberg J."/>
            <person name="Griggs A."/>
            <person name="Gujja S."/>
            <person name="Heilman E.R."/>
            <person name="Heiman D."/>
            <person name="Hepburn T."/>
            <person name="Howarth C."/>
            <person name="Jen D."/>
            <person name="Larson L."/>
            <person name="Mehta T."/>
            <person name="Neiman D."/>
            <person name="Pearson M."/>
            <person name="Roberts A."/>
            <person name="Saif S."/>
            <person name="Shea T."/>
            <person name="Shenoy N."/>
            <person name="Sisk P."/>
            <person name="Stolte C."/>
            <person name="Sykes S."/>
            <person name="Walk T."/>
            <person name="White J."/>
            <person name="Yandava C."/>
            <person name="Haas B."/>
            <person name="Nusbaum C."/>
            <person name="Birren B."/>
        </authorList>
    </citation>
    <scope>NUCLEOTIDE SEQUENCE [LARGE SCALE GENOMIC DNA]</scope>
    <source>
        <strain evidence="4">ATCC 64411 / 73-15</strain>
    </source>
</reference>
<reference evidence="2" key="3">
    <citation type="submission" date="2011-03" db="EMBL/GenBank/DDBJ databases">
        <title>Annotation of Magnaporthe poae ATCC 64411.</title>
        <authorList>
            <person name="Ma L.-J."/>
            <person name="Dead R."/>
            <person name="Young S.K."/>
            <person name="Zeng Q."/>
            <person name="Gargeya S."/>
            <person name="Fitzgerald M."/>
            <person name="Haas B."/>
            <person name="Abouelleil A."/>
            <person name="Alvarado L."/>
            <person name="Arachchi H.M."/>
            <person name="Berlin A."/>
            <person name="Brown A."/>
            <person name="Chapman S.B."/>
            <person name="Chen Z."/>
            <person name="Dunbar C."/>
            <person name="Freedman E."/>
            <person name="Gearin G."/>
            <person name="Gellesch M."/>
            <person name="Goldberg J."/>
            <person name="Griggs A."/>
            <person name="Gujja S."/>
            <person name="Heiman D."/>
            <person name="Howarth C."/>
            <person name="Larson L."/>
            <person name="Lui A."/>
            <person name="MacDonald P.J.P."/>
            <person name="Mehta T."/>
            <person name="Montmayeur A."/>
            <person name="Murphy C."/>
            <person name="Neiman D."/>
            <person name="Pearson M."/>
            <person name="Priest M."/>
            <person name="Roberts A."/>
            <person name="Saif S."/>
            <person name="Shea T."/>
            <person name="Shenoy N."/>
            <person name="Sisk P."/>
            <person name="Stolte C."/>
            <person name="Sykes S."/>
            <person name="Yandava C."/>
            <person name="Wortman J."/>
            <person name="Nusbaum C."/>
            <person name="Birren B."/>
        </authorList>
    </citation>
    <scope>NUCLEOTIDE SEQUENCE</scope>
    <source>
        <strain evidence="2">ATCC 64411</strain>
    </source>
</reference>
<dbReference type="OrthoDB" id="10588116at2759"/>
<reference evidence="2" key="1">
    <citation type="submission" date="2010-05" db="EMBL/GenBank/DDBJ databases">
        <title>The Genome Sequence of Magnaporthe poae strain ATCC 64411.</title>
        <authorList>
            <consortium name="The Broad Institute Genome Sequencing Platform"/>
            <consortium name="Broad Institute Genome Sequencing Center for Infectious Disease"/>
            <person name="Ma L.-J."/>
            <person name="Dead R."/>
            <person name="Young S."/>
            <person name="Zeng Q."/>
            <person name="Koehrsen M."/>
            <person name="Alvarado L."/>
            <person name="Berlin A."/>
            <person name="Chapman S.B."/>
            <person name="Chen Z."/>
            <person name="Freedman E."/>
            <person name="Gellesch M."/>
            <person name="Goldberg J."/>
            <person name="Griggs A."/>
            <person name="Gujja S."/>
            <person name="Heilman E.R."/>
            <person name="Heiman D."/>
            <person name="Hepburn T."/>
            <person name="Howarth C."/>
            <person name="Jen D."/>
            <person name="Larson L."/>
            <person name="Mehta T."/>
            <person name="Neiman D."/>
            <person name="Pearson M."/>
            <person name="Roberts A."/>
            <person name="Saif S."/>
            <person name="Shea T."/>
            <person name="Shenoy N."/>
            <person name="Sisk P."/>
            <person name="Stolte C."/>
            <person name="Sykes S."/>
            <person name="Walk T."/>
            <person name="White J."/>
            <person name="Yandava C."/>
            <person name="Haas B."/>
            <person name="Nusbaum C."/>
            <person name="Birren B."/>
        </authorList>
    </citation>
    <scope>NUCLEOTIDE SEQUENCE</scope>
    <source>
        <strain evidence="2">ATCC 64411</strain>
    </source>
</reference>
<evidence type="ECO:0000256" key="1">
    <source>
        <dbReference type="SAM" id="SignalP"/>
    </source>
</evidence>
<dbReference type="VEuPathDB" id="FungiDB:MAPG_05031"/>
<evidence type="ECO:0008006" key="5">
    <source>
        <dbReference type="Google" id="ProtNLM"/>
    </source>
</evidence>
<name>A0A0C4DYB4_MAGP6</name>
<evidence type="ECO:0000313" key="4">
    <source>
        <dbReference type="Proteomes" id="UP000011715"/>
    </source>
</evidence>
<keyword evidence="4" id="KW-1185">Reference proteome</keyword>
<dbReference type="AlphaFoldDB" id="A0A0C4DYB4"/>